<keyword evidence="2" id="KW-0808">Transferase</keyword>
<evidence type="ECO:0000313" key="4">
    <source>
        <dbReference type="EMBL" id="PSS07700.1"/>
    </source>
</evidence>
<dbReference type="Gramene" id="PSS07700">
    <property type="protein sequence ID" value="PSS07700"/>
    <property type="gene ID" value="CEY00_Acc18053"/>
</dbReference>
<keyword evidence="5" id="KW-1185">Reference proteome</keyword>
<reference evidence="4 5" key="1">
    <citation type="submission" date="2017-07" db="EMBL/GenBank/DDBJ databases">
        <title>An improved, manually edited Actinidia chinensis var. chinensis (kiwifruit) genome highlights the challenges associated with draft genomes and gene prediction in plants.</title>
        <authorList>
            <person name="Pilkington S."/>
            <person name="Crowhurst R."/>
            <person name="Hilario E."/>
            <person name="Nardozza S."/>
            <person name="Fraser L."/>
            <person name="Peng Y."/>
            <person name="Gunaseelan K."/>
            <person name="Simpson R."/>
            <person name="Tahir J."/>
            <person name="Deroles S."/>
            <person name="Templeton K."/>
            <person name="Luo Z."/>
            <person name="Davy M."/>
            <person name="Cheng C."/>
            <person name="Mcneilage M."/>
            <person name="Scaglione D."/>
            <person name="Liu Y."/>
            <person name="Zhang Q."/>
            <person name="Datson P."/>
            <person name="De Silva N."/>
            <person name="Gardiner S."/>
            <person name="Bassett H."/>
            <person name="Chagne D."/>
            <person name="Mccallum J."/>
            <person name="Dzierzon H."/>
            <person name="Deng C."/>
            <person name="Wang Y.-Y."/>
            <person name="Barron N."/>
            <person name="Manako K."/>
            <person name="Bowen J."/>
            <person name="Foster T."/>
            <person name="Erridge Z."/>
            <person name="Tiffin H."/>
            <person name="Waite C."/>
            <person name="Davies K."/>
            <person name="Grierson E."/>
            <person name="Laing W."/>
            <person name="Kirk R."/>
            <person name="Chen X."/>
            <person name="Wood M."/>
            <person name="Montefiori M."/>
            <person name="Brummell D."/>
            <person name="Schwinn K."/>
            <person name="Catanach A."/>
            <person name="Fullerton C."/>
            <person name="Li D."/>
            <person name="Meiyalaghan S."/>
            <person name="Nieuwenhuizen N."/>
            <person name="Read N."/>
            <person name="Prakash R."/>
            <person name="Hunter D."/>
            <person name="Zhang H."/>
            <person name="Mckenzie M."/>
            <person name="Knabel M."/>
            <person name="Harris A."/>
            <person name="Allan A."/>
            <person name="Chen A."/>
            <person name="Janssen B."/>
            <person name="Plunkett B."/>
            <person name="Dwamena C."/>
            <person name="Voogd C."/>
            <person name="Leif D."/>
            <person name="Lafferty D."/>
            <person name="Souleyre E."/>
            <person name="Varkonyi-Gasic E."/>
            <person name="Gambi F."/>
            <person name="Hanley J."/>
            <person name="Yao J.-L."/>
            <person name="Cheung J."/>
            <person name="David K."/>
            <person name="Warren B."/>
            <person name="Marsh K."/>
            <person name="Snowden K."/>
            <person name="Lin-Wang K."/>
            <person name="Brian L."/>
            <person name="Martinez-Sanchez M."/>
            <person name="Wang M."/>
            <person name="Ileperuma N."/>
            <person name="Macnee N."/>
            <person name="Campin R."/>
            <person name="Mcatee P."/>
            <person name="Drummond R."/>
            <person name="Espley R."/>
            <person name="Ireland H."/>
            <person name="Wu R."/>
            <person name="Atkinson R."/>
            <person name="Karunairetnam S."/>
            <person name="Bulley S."/>
            <person name="Chunkath S."/>
            <person name="Hanley Z."/>
            <person name="Storey R."/>
            <person name="Thrimawithana A."/>
            <person name="Thomson S."/>
            <person name="David C."/>
            <person name="Testolin R."/>
        </authorList>
    </citation>
    <scope>NUCLEOTIDE SEQUENCE [LARGE SCALE GENOMIC DNA]</scope>
    <source>
        <strain evidence="5">cv. Red5</strain>
        <tissue evidence="4">Young leaf</tissue>
    </source>
</reference>
<sequence>MNTVTVEFTSRETIKTSSPTPHSLRNFKLSLLDQLSHPVYVPFIFFYAPAKNSKLNPTDRIAQIKTSLSEILTRFYPVSGRLKDNSLIDCNNEGDFLGAKASCSLPEVLRQPEPNVLNNFLRQGYGTKSPTEFQLAAQVNTISCGVIAIGVCFLHKIFDGSMIGSFINGWAAMARGSGESVTPIFSGASLFPPRDLPGLFPSNSPSNILKAKCMTKRFVFDGSSIALFKRKSSHQVWFGPTNSH</sequence>
<evidence type="ECO:0000256" key="1">
    <source>
        <dbReference type="ARBA" id="ARBA00009861"/>
    </source>
</evidence>
<dbReference type="PANTHER" id="PTHR31623:SF53">
    <property type="entry name" value="STEMMADENINE O-ACETYLTRANSFERASE-LIKE"/>
    <property type="match status" value="1"/>
</dbReference>
<reference evidence="5" key="2">
    <citation type="journal article" date="2018" name="BMC Genomics">
        <title>A manually annotated Actinidia chinensis var. chinensis (kiwifruit) genome highlights the challenges associated with draft genomes and gene prediction in plants.</title>
        <authorList>
            <person name="Pilkington S.M."/>
            <person name="Crowhurst R."/>
            <person name="Hilario E."/>
            <person name="Nardozza S."/>
            <person name="Fraser L."/>
            <person name="Peng Y."/>
            <person name="Gunaseelan K."/>
            <person name="Simpson R."/>
            <person name="Tahir J."/>
            <person name="Deroles S.C."/>
            <person name="Templeton K."/>
            <person name="Luo Z."/>
            <person name="Davy M."/>
            <person name="Cheng C."/>
            <person name="McNeilage M."/>
            <person name="Scaglione D."/>
            <person name="Liu Y."/>
            <person name="Zhang Q."/>
            <person name="Datson P."/>
            <person name="De Silva N."/>
            <person name="Gardiner S.E."/>
            <person name="Bassett H."/>
            <person name="Chagne D."/>
            <person name="McCallum J."/>
            <person name="Dzierzon H."/>
            <person name="Deng C."/>
            <person name="Wang Y.Y."/>
            <person name="Barron L."/>
            <person name="Manako K."/>
            <person name="Bowen J."/>
            <person name="Foster T.M."/>
            <person name="Erridge Z.A."/>
            <person name="Tiffin H."/>
            <person name="Waite C.N."/>
            <person name="Davies K.M."/>
            <person name="Grierson E.P."/>
            <person name="Laing W.A."/>
            <person name="Kirk R."/>
            <person name="Chen X."/>
            <person name="Wood M."/>
            <person name="Montefiori M."/>
            <person name="Brummell D.A."/>
            <person name="Schwinn K.E."/>
            <person name="Catanach A."/>
            <person name="Fullerton C."/>
            <person name="Li D."/>
            <person name="Meiyalaghan S."/>
            <person name="Nieuwenhuizen N."/>
            <person name="Read N."/>
            <person name="Prakash R."/>
            <person name="Hunter D."/>
            <person name="Zhang H."/>
            <person name="McKenzie M."/>
            <person name="Knabel M."/>
            <person name="Harris A."/>
            <person name="Allan A.C."/>
            <person name="Gleave A."/>
            <person name="Chen A."/>
            <person name="Janssen B.J."/>
            <person name="Plunkett B."/>
            <person name="Ampomah-Dwamena C."/>
            <person name="Voogd C."/>
            <person name="Leif D."/>
            <person name="Lafferty D."/>
            <person name="Souleyre E.J.F."/>
            <person name="Varkonyi-Gasic E."/>
            <person name="Gambi F."/>
            <person name="Hanley J."/>
            <person name="Yao J.L."/>
            <person name="Cheung J."/>
            <person name="David K.M."/>
            <person name="Warren B."/>
            <person name="Marsh K."/>
            <person name="Snowden K.C."/>
            <person name="Lin-Wang K."/>
            <person name="Brian L."/>
            <person name="Martinez-Sanchez M."/>
            <person name="Wang M."/>
            <person name="Ileperuma N."/>
            <person name="Macnee N."/>
            <person name="Campin R."/>
            <person name="McAtee P."/>
            <person name="Drummond R.S.M."/>
            <person name="Espley R.V."/>
            <person name="Ireland H.S."/>
            <person name="Wu R."/>
            <person name="Atkinson R.G."/>
            <person name="Karunairetnam S."/>
            <person name="Bulley S."/>
            <person name="Chunkath S."/>
            <person name="Hanley Z."/>
            <person name="Storey R."/>
            <person name="Thrimawithana A.H."/>
            <person name="Thomson S."/>
            <person name="David C."/>
            <person name="Testolin R."/>
            <person name="Huang H."/>
            <person name="Hellens R.P."/>
            <person name="Schaffer R.J."/>
        </authorList>
    </citation>
    <scope>NUCLEOTIDE SEQUENCE [LARGE SCALE GENOMIC DNA]</scope>
    <source>
        <strain evidence="5">cv. Red5</strain>
    </source>
</reference>
<dbReference type="PANTHER" id="PTHR31623">
    <property type="entry name" value="F21J9.9"/>
    <property type="match status" value="1"/>
</dbReference>
<accession>A0A2R6QGG0</accession>
<keyword evidence="3" id="KW-0012">Acyltransferase</keyword>
<dbReference type="EMBL" id="NKQK01000016">
    <property type="protein sequence ID" value="PSS07700.1"/>
    <property type="molecule type" value="Genomic_DNA"/>
</dbReference>
<dbReference type="InterPro" id="IPR023213">
    <property type="entry name" value="CAT-like_dom_sf"/>
</dbReference>
<dbReference type="Proteomes" id="UP000241394">
    <property type="component" value="Chromosome LG16"/>
</dbReference>
<dbReference type="OrthoDB" id="1932220at2759"/>
<dbReference type="Gene3D" id="3.30.559.10">
    <property type="entry name" value="Chloramphenicol acetyltransferase-like domain"/>
    <property type="match status" value="1"/>
</dbReference>
<evidence type="ECO:0000256" key="3">
    <source>
        <dbReference type="ARBA" id="ARBA00023315"/>
    </source>
</evidence>
<evidence type="ECO:0000313" key="5">
    <source>
        <dbReference type="Proteomes" id="UP000241394"/>
    </source>
</evidence>
<dbReference type="OMA" id="VIHTINM"/>
<evidence type="ECO:0000256" key="2">
    <source>
        <dbReference type="ARBA" id="ARBA00022679"/>
    </source>
</evidence>
<dbReference type="GO" id="GO:0016746">
    <property type="term" value="F:acyltransferase activity"/>
    <property type="evidence" value="ECO:0007669"/>
    <property type="project" value="UniProtKB-KW"/>
</dbReference>
<organism evidence="4 5">
    <name type="scientific">Actinidia chinensis var. chinensis</name>
    <name type="common">Chinese soft-hair kiwi</name>
    <dbReference type="NCBI Taxonomy" id="1590841"/>
    <lineage>
        <taxon>Eukaryota</taxon>
        <taxon>Viridiplantae</taxon>
        <taxon>Streptophyta</taxon>
        <taxon>Embryophyta</taxon>
        <taxon>Tracheophyta</taxon>
        <taxon>Spermatophyta</taxon>
        <taxon>Magnoliopsida</taxon>
        <taxon>eudicotyledons</taxon>
        <taxon>Gunneridae</taxon>
        <taxon>Pentapetalae</taxon>
        <taxon>asterids</taxon>
        <taxon>Ericales</taxon>
        <taxon>Actinidiaceae</taxon>
        <taxon>Actinidia</taxon>
    </lineage>
</organism>
<proteinExistence type="inferred from homology"/>
<dbReference type="Pfam" id="PF02458">
    <property type="entry name" value="Transferase"/>
    <property type="match status" value="1"/>
</dbReference>
<comment type="caution">
    <text evidence="4">The sequence shown here is derived from an EMBL/GenBank/DDBJ whole genome shotgun (WGS) entry which is preliminary data.</text>
</comment>
<gene>
    <name evidence="4" type="ORF">CEY00_Acc18053</name>
</gene>
<dbReference type="AlphaFoldDB" id="A0A2R6QGG0"/>
<name>A0A2R6QGG0_ACTCC</name>
<protein>
    <submittedName>
        <fullName evidence="4">Vinorine synthase</fullName>
    </submittedName>
</protein>
<dbReference type="InParanoid" id="A0A2R6QGG0"/>
<comment type="similarity">
    <text evidence="1">Belongs to the plant acyltransferase family.</text>
</comment>